<dbReference type="STRING" id="1618607.UY86_C0014G0001"/>
<accession>A0A0G1Y1Y1</accession>
<organism evidence="1 2">
    <name type="scientific">Candidatus Adlerbacteria bacterium GW2011_GWB1_54_7</name>
    <dbReference type="NCBI Taxonomy" id="1618607"/>
    <lineage>
        <taxon>Bacteria</taxon>
        <taxon>Candidatus Adleribacteriota</taxon>
    </lineage>
</organism>
<evidence type="ECO:0000313" key="1">
    <source>
        <dbReference type="EMBL" id="KKW37231.1"/>
    </source>
</evidence>
<dbReference type="AlphaFoldDB" id="A0A0G1Y1Y1"/>
<dbReference type="Gene3D" id="2.30.22.10">
    <property type="entry name" value="Head domain of nucleotide exchange factor GrpE"/>
    <property type="match status" value="1"/>
</dbReference>
<dbReference type="Proteomes" id="UP000033852">
    <property type="component" value="Unassembled WGS sequence"/>
</dbReference>
<gene>
    <name evidence="1" type="ORF">UY86_C0014G0001</name>
</gene>
<reference evidence="1 2" key="1">
    <citation type="journal article" date="2015" name="Nature">
        <title>rRNA introns, odd ribosomes, and small enigmatic genomes across a large radiation of phyla.</title>
        <authorList>
            <person name="Brown C.T."/>
            <person name="Hug L.A."/>
            <person name="Thomas B.C."/>
            <person name="Sharon I."/>
            <person name="Castelle C.J."/>
            <person name="Singh A."/>
            <person name="Wilkins M.J."/>
            <person name="Williams K.H."/>
            <person name="Banfield J.F."/>
        </authorList>
    </citation>
    <scope>NUCLEOTIDE SEQUENCE [LARGE SCALE GENOMIC DNA]</scope>
</reference>
<evidence type="ECO:0000313" key="2">
    <source>
        <dbReference type="Proteomes" id="UP000033852"/>
    </source>
</evidence>
<feature type="non-terminal residue" evidence="1">
    <location>
        <position position="1"/>
    </location>
</feature>
<sequence length="37" mass="4213">RRHEALAKRGEDHKIATVERSGYSVGERIIRPAQVII</sequence>
<name>A0A0G1Y1Y1_9BACT</name>
<evidence type="ECO:0008006" key="3">
    <source>
        <dbReference type="Google" id="ProtNLM"/>
    </source>
</evidence>
<dbReference type="InterPro" id="IPR009012">
    <property type="entry name" value="GrpE_head"/>
</dbReference>
<dbReference type="SUPFAM" id="SSF51064">
    <property type="entry name" value="Head domain of nucleotide exchange factor GrpE"/>
    <property type="match status" value="1"/>
</dbReference>
<protein>
    <recommendedName>
        <fullName evidence="3">Nucleotide exchange factor GrpE</fullName>
    </recommendedName>
</protein>
<proteinExistence type="predicted"/>
<dbReference type="EMBL" id="LCRR01000014">
    <property type="protein sequence ID" value="KKW37231.1"/>
    <property type="molecule type" value="Genomic_DNA"/>
</dbReference>
<dbReference type="GO" id="GO:0006457">
    <property type="term" value="P:protein folding"/>
    <property type="evidence" value="ECO:0007669"/>
    <property type="project" value="InterPro"/>
</dbReference>
<comment type="caution">
    <text evidence="1">The sequence shown here is derived from an EMBL/GenBank/DDBJ whole genome shotgun (WGS) entry which is preliminary data.</text>
</comment>